<dbReference type="InterPro" id="IPR037401">
    <property type="entry name" value="SnoaL-like"/>
</dbReference>
<dbReference type="RefSeq" id="WP_089002566.1">
    <property type="nucleotide sequence ID" value="NZ_JBFAAC010000007.1"/>
</dbReference>
<sequence length="159" mass="17187">MTTKARWGDASTLLAKAGVQEDTSYYGRFTAPDEKAALTACMRVQAAWAANDADAFAEVFTDNGSLLMQDNQLVSREEIREYMAQGFAGGLKGARVKGWPVEVTFLSEDVAMVVTEGGIIMAGDTDIASENLIRATWVIVRQPDGQVRLVSHQSSPIKG</sequence>
<gene>
    <name evidence="2" type="ORF">GA0070610_5409</name>
</gene>
<dbReference type="EMBL" id="LT607733">
    <property type="protein sequence ID" value="SCG19049.1"/>
    <property type="molecule type" value="Genomic_DNA"/>
</dbReference>
<protein>
    <recommendedName>
        <fullName evidence="1">SnoaL-like domain-containing protein</fullName>
    </recommendedName>
</protein>
<dbReference type="Pfam" id="PF13474">
    <property type="entry name" value="SnoaL_3"/>
    <property type="match status" value="1"/>
</dbReference>
<dbReference type="InterPro" id="IPR011944">
    <property type="entry name" value="Steroid_delta5-4_isomerase"/>
</dbReference>
<evidence type="ECO:0000313" key="3">
    <source>
        <dbReference type="Proteomes" id="UP000198251"/>
    </source>
</evidence>
<keyword evidence="3" id="KW-1185">Reference proteome</keyword>
<dbReference type="SUPFAM" id="SSF54427">
    <property type="entry name" value="NTF2-like"/>
    <property type="match status" value="1"/>
</dbReference>
<proteinExistence type="predicted"/>
<name>A0A1C5GGU1_MICEH</name>
<dbReference type="InterPro" id="IPR032710">
    <property type="entry name" value="NTF2-like_dom_sf"/>
</dbReference>
<accession>A0A1C5GGU1</accession>
<dbReference type="GeneID" id="95805067"/>
<reference evidence="2 3" key="1">
    <citation type="submission" date="2016-06" db="EMBL/GenBank/DDBJ databases">
        <authorList>
            <person name="Kjaerup R.B."/>
            <person name="Dalgaard T.S."/>
            <person name="Juul-Madsen H.R."/>
        </authorList>
    </citation>
    <scope>NUCLEOTIDE SEQUENCE [LARGE SCALE GENOMIC DNA]</scope>
    <source>
        <strain evidence="2 3">DSM 43913</strain>
    </source>
</reference>
<dbReference type="NCBIfam" id="TIGR02246">
    <property type="entry name" value="SgcJ/EcaC family oxidoreductase"/>
    <property type="match status" value="1"/>
</dbReference>
<dbReference type="Proteomes" id="UP000198251">
    <property type="component" value="Chromosome I"/>
</dbReference>
<dbReference type="Gene3D" id="3.10.450.50">
    <property type="match status" value="1"/>
</dbReference>
<organism evidence="2 3">
    <name type="scientific">Micromonospora echinofusca</name>
    <dbReference type="NCBI Taxonomy" id="47858"/>
    <lineage>
        <taxon>Bacteria</taxon>
        <taxon>Bacillati</taxon>
        <taxon>Actinomycetota</taxon>
        <taxon>Actinomycetes</taxon>
        <taxon>Micromonosporales</taxon>
        <taxon>Micromonosporaceae</taxon>
        <taxon>Micromonospora</taxon>
    </lineage>
</organism>
<evidence type="ECO:0000313" key="2">
    <source>
        <dbReference type="EMBL" id="SCG19049.1"/>
    </source>
</evidence>
<dbReference type="AlphaFoldDB" id="A0A1C5GGU1"/>
<evidence type="ECO:0000259" key="1">
    <source>
        <dbReference type="Pfam" id="PF13474"/>
    </source>
</evidence>
<feature type="domain" description="SnoaL-like" evidence="1">
    <location>
        <begin position="45"/>
        <end position="156"/>
    </location>
</feature>